<evidence type="ECO:0000256" key="1">
    <source>
        <dbReference type="SAM" id="Phobius"/>
    </source>
</evidence>
<accession>A0A1W1CGD1</accession>
<evidence type="ECO:0000313" key="2">
    <source>
        <dbReference type="EMBL" id="SFV64753.1"/>
    </source>
</evidence>
<dbReference type="AlphaFoldDB" id="A0A1W1CGD1"/>
<organism evidence="2">
    <name type="scientific">hydrothermal vent metagenome</name>
    <dbReference type="NCBI Taxonomy" id="652676"/>
    <lineage>
        <taxon>unclassified sequences</taxon>
        <taxon>metagenomes</taxon>
        <taxon>ecological metagenomes</taxon>
    </lineage>
</organism>
<sequence>MDIEITQNIVLVTLGTVVFFMFITAKAFDSIADDINS</sequence>
<keyword evidence="1" id="KW-1133">Transmembrane helix</keyword>
<reference evidence="2" key="1">
    <citation type="submission" date="2016-10" db="EMBL/GenBank/DDBJ databases">
        <authorList>
            <person name="de Groot N.N."/>
        </authorList>
    </citation>
    <scope>NUCLEOTIDE SEQUENCE</scope>
</reference>
<gene>
    <name evidence="2" type="ORF">MNB_SV-3-1557</name>
</gene>
<feature type="transmembrane region" description="Helical" evidence="1">
    <location>
        <begin position="9"/>
        <end position="28"/>
    </location>
</feature>
<protein>
    <submittedName>
        <fullName evidence="2">Uncharacterized protein</fullName>
    </submittedName>
</protein>
<keyword evidence="1" id="KW-0472">Membrane</keyword>
<proteinExistence type="predicted"/>
<keyword evidence="1" id="KW-0812">Transmembrane</keyword>
<name>A0A1W1CGD1_9ZZZZ</name>
<dbReference type="EMBL" id="FPHI01000025">
    <property type="protein sequence ID" value="SFV64753.1"/>
    <property type="molecule type" value="Genomic_DNA"/>
</dbReference>